<keyword evidence="2" id="KW-0507">mRNA processing</keyword>
<protein>
    <submittedName>
        <fullName evidence="6">Symplekin/PTA1 N-terminal</fullName>
    </submittedName>
</protein>
<dbReference type="AlphaFoldDB" id="A0AAW1K1A3"/>
<dbReference type="PANTHER" id="PTHR15245">
    <property type="entry name" value="SYMPLEKIN-RELATED"/>
    <property type="match status" value="1"/>
</dbReference>
<keyword evidence="7" id="KW-1185">Reference proteome</keyword>
<dbReference type="GO" id="GO:0005847">
    <property type="term" value="C:mRNA cleavage and polyadenylation specificity factor complex"/>
    <property type="evidence" value="ECO:0007669"/>
    <property type="project" value="TreeGrafter"/>
</dbReference>
<evidence type="ECO:0000313" key="6">
    <source>
        <dbReference type="EMBL" id="KAK9711258.1"/>
    </source>
</evidence>
<accession>A0AAW1K1A3</accession>
<dbReference type="PANTHER" id="PTHR15245:SF20">
    <property type="entry name" value="SYMPLEKIN"/>
    <property type="match status" value="1"/>
</dbReference>
<dbReference type="Gene3D" id="1.25.10.10">
    <property type="entry name" value="Leucine-rich Repeat Variant"/>
    <property type="match status" value="2"/>
</dbReference>
<name>A0AAW1K1A3_POPJA</name>
<dbReference type="SUPFAM" id="SSF48371">
    <property type="entry name" value="ARM repeat"/>
    <property type="match status" value="1"/>
</dbReference>
<dbReference type="EMBL" id="JASPKY010000283">
    <property type="protein sequence ID" value="KAK9711258.1"/>
    <property type="molecule type" value="Genomic_DNA"/>
</dbReference>
<evidence type="ECO:0000256" key="1">
    <source>
        <dbReference type="ARBA" id="ARBA00004123"/>
    </source>
</evidence>
<reference evidence="6 7" key="1">
    <citation type="journal article" date="2024" name="BMC Genomics">
        <title>De novo assembly and annotation of Popillia japonica's genome with initial clues to its potential as an invasive pest.</title>
        <authorList>
            <person name="Cucini C."/>
            <person name="Boschi S."/>
            <person name="Funari R."/>
            <person name="Cardaioli E."/>
            <person name="Iannotti N."/>
            <person name="Marturano G."/>
            <person name="Paoli F."/>
            <person name="Bruttini M."/>
            <person name="Carapelli A."/>
            <person name="Frati F."/>
            <person name="Nardi F."/>
        </authorList>
    </citation>
    <scope>NUCLEOTIDE SEQUENCE [LARGE SCALE GENOMIC DNA]</scope>
    <source>
        <strain evidence="6">DMR45628</strain>
    </source>
</reference>
<dbReference type="InterPro" id="IPR011989">
    <property type="entry name" value="ARM-like"/>
</dbReference>
<proteinExistence type="predicted"/>
<dbReference type="GO" id="GO:0006397">
    <property type="term" value="P:mRNA processing"/>
    <property type="evidence" value="ECO:0007669"/>
    <property type="project" value="UniProtKB-KW"/>
</dbReference>
<comment type="caution">
    <text evidence="6">The sequence shown here is derived from an EMBL/GenBank/DDBJ whole genome shotgun (WGS) entry which is preliminary data.</text>
</comment>
<evidence type="ECO:0000256" key="2">
    <source>
        <dbReference type="ARBA" id="ARBA00022664"/>
    </source>
</evidence>
<feature type="domain" description="Symplekin/Pta1 N-terminal" evidence="5">
    <location>
        <begin position="104"/>
        <end position="343"/>
    </location>
</feature>
<dbReference type="InterPro" id="IPR032460">
    <property type="entry name" value="Symplekin/Pta1_N"/>
</dbReference>
<dbReference type="Proteomes" id="UP001458880">
    <property type="component" value="Unassembled WGS sequence"/>
</dbReference>
<feature type="compositionally biased region" description="Basic and acidic residues" evidence="4">
    <location>
        <begin position="345"/>
        <end position="354"/>
    </location>
</feature>
<sequence>MEEFFNEEISDSDMLTQWFNTASVTQSNAERLDIFYKIQEVLVRKSPDLLEEFLPNILNFTTDKSADIKKALVNLIEEISKLDETYLTKVMLNLHMLLCDESIPVQKRVIQATITLYRRMLSCLCKASNVTKDMEDAWNLLNSIKMEIINMIDSDNDGIRTSAVKFLECVVLLQSYPDPNERKPINDFSLDDVPLTLKVARRRKLEEEANKIFALLINKIFALLIKFNGSQHISSANLFACIGALTNIGKHRPVFLDQVITAIEHLHSHLPPTLSTTQVNSVRKKLKSDTTQVNSVRKKLKSELMGLVKHPSTYEYIDVLTPMLIDLGSTQQDILKNMAKVDDRVKRQSKRSNESVDTNNVKKPRMDTDIDLDVQEKQLSAAELNEQFILDNLNKNTIAQIVMKALQAVPDTMPAQFKTDYADLLKHEQGGNLNTIAKQMAFQFVEAGVGPGSKIVGKSTLLLKLPWQIPKVEEKKTVSEVDENKNEKEKRKERVKVVRIKTLKLAEVTKPLEKPIPH</sequence>
<dbReference type="InterPro" id="IPR021850">
    <property type="entry name" value="Symplekin/Pta1"/>
</dbReference>
<evidence type="ECO:0000313" key="7">
    <source>
        <dbReference type="Proteomes" id="UP001458880"/>
    </source>
</evidence>
<organism evidence="6 7">
    <name type="scientific">Popillia japonica</name>
    <name type="common">Japanese beetle</name>
    <dbReference type="NCBI Taxonomy" id="7064"/>
    <lineage>
        <taxon>Eukaryota</taxon>
        <taxon>Metazoa</taxon>
        <taxon>Ecdysozoa</taxon>
        <taxon>Arthropoda</taxon>
        <taxon>Hexapoda</taxon>
        <taxon>Insecta</taxon>
        <taxon>Pterygota</taxon>
        <taxon>Neoptera</taxon>
        <taxon>Endopterygota</taxon>
        <taxon>Coleoptera</taxon>
        <taxon>Polyphaga</taxon>
        <taxon>Scarabaeiformia</taxon>
        <taxon>Scarabaeidae</taxon>
        <taxon>Rutelinae</taxon>
        <taxon>Popillia</taxon>
    </lineage>
</organism>
<dbReference type="Pfam" id="PF11935">
    <property type="entry name" value="SYMPK_PTA1_N"/>
    <property type="match status" value="1"/>
</dbReference>
<evidence type="ECO:0000256" key="4">
    <source>
        <dbReference type="SAM" id="MobiDB-lite"/>
    </source>
</evidence>
<evidence type="ECO:0000259" key="5">
    <source>
        <dbReference type="Pfam" id="PF11935"/>
    </source>
</evidence>
<evidence type="ECO:0000256" key="3">
    <source>
        <dbReference type="ARBA" id="ARBA00023242"/>
    </source>
</evidence>
<gene>
    <name evidence="6" type="ORF">QE152_g25608</name>
</gene>
<keyword evidence="3" id="KW-0539">Nucleus</keyword>
<feature type="region of interest" description="Disordered" evidence="4">
    <location>
        <begin position="345"/>
        <end position="364"/>
    </location>
</feature>
<comment type="subcellular location">
    <subcellularLocation>
        <location evidence="1">Nucleus</location>
    </subcellularLocation>
</comment>
<dbReference type="InterPro" id="IPR016024">
    <property type="entry name" value="ARM-type_fold"/>
</dbReference>